<feature type="compositionally biased region" description="Polar residues" evidence="1">
    <location>
        <begin position="236"/>
        <end position="268"/>
    </location>
</feature>
<dbReference type="Proteomes" id="UP000785679">
    <property type="component" value="Unassembled WGS sequence"/>
</dbReference>
<comment type="caution">
    <text evidence="2">The sequence shown here is derived from an EMBL/GenBank/DDBJ whole genome shotgun (WGS) entry which is preliminary data.</text>
</comment>
<evidence type="ECO:0000313" key="3">
    <source>
        <dbReference type="Proteomes" id="UP000785679"/>
    </source>
</evidence>
<name>A0A8J8NMA9_HALGN</name>
<gene>
    <name evidence="2" type="ORF">FGO68_gene10635</name>
</gene>
<sequence length="313" mass="35837">MIPSRSYYNQSIQYIIMQQDLRNEDTIFVQFIVNNERYTLENQAVTESYRLCMNIKEAQIHKQKALNPLCSWSEALLDVALENVPELEGPQLMLLKLLSDESSILISAVGALQGTKVLISNGIDKFNEVFQKSIGLTVKWDVTIELDPNTKSNIFRPKQFPHRIQSSQALNKDRIQLLKDVLYTSFNEPSFDERGRVYAEIAGVMKGLRPRHINMELYLKELIKIEGLKDQERQALLQSSPHSQQSFVLHNNSFGSPHSTRGLSCQRAGSISRTSINLNPYLNVPPSDQSNPPMEHSEFKIIKESPQRFHHQT</sequence>
<feature type="region of interest" description="Disordered" evidence="1">
    <location>
        <begin position="235"/>
        <end position="268"/>
    </location>
</feature>
<proteinExistence type="predicted"/>
<protein>
    <submittedName>
        <fullName evidence="2">Uncharacterized protein</fullName>
    </submittedName>
</protein>
<accession>A0A8J8NMA9</accession>
<dbReference type="AlphaFoldDB" id="A0A8J8NMA9"/>
<evidence type="ECO:0000256" key="1">
    <source>
        <dbReference type="SAM" id="MobiDB-lite"/>
    </source>
</evidence>
<evidence type="ECO:0000313" key="2">
    <source>
        <dbReference type="EMBL" id="TNV76720.1"/>
    </source>
</evidence>
<reference evidence="2" key="1">
    <citation type="submission" date="2019-06" db="EMBL/GenBank/DDBJ databases">
        <authorList>
            <person name="Zheng W."/>
        </authorList>
    </citation>
    <scope>NUCLEOTIDE SEQUENCE</scope>
    <source>
        <strain evidence="2">QDHG01</strain>
    </source>
</reference>
<organism evidence="2 3">
    <name type="scientific">Halteria grandinella</name>
    <dbReference type="NCBI Taxonomy" id="5974"/>
    <lineage>
        <taxon>Eukaryota</taxon>
        <taxon>Sar</taxon>
        <taxon>Alveolata</taxon>
        <taxon>Ciliophora</taxon>
        <taxon>Intramacronucleata</taxon>
        <taxon>Spirotrichea</taxon>
        <taxon>Stichotrichia</taxon>
        <taxon>Sporadotrichida</taxon>
        <taxon>Halteriidae</taxon>
        <taxon>Halteria</taxon>
    </lineage>
</organism>
<keyword evidence="3" id="KW-1185">Reference proteome</keyword>
<dbReference type="EMBL" id="RRYP01013077">
    <property type="protein sequence ID" value="TNV76720.1"/>
    <property type="molecule type" value="Genomic_DNA"/>
</dbReference>